<sequence>MIASPGETRRIGRPERQVPGRPLQRREACKQRTTIFPEIWDDHPRYREFRPNPGEDFSRNPVSQSWPKRGFQHVISRTEHIKSAPMTFDAGESVSCDDEVPSEDREGRAAEPAGDLFDRLWPYLPELQRYLARRFPAVETEDLIQDILLRICRRADVGAVTYPKRYLFQVAHATIVDRHRWETSRCASLHCELTSDHHPVDEHSPLRILLGREHVGATEAALRALPDRTREILIAMRVEGWSLKSLAIRYEISTGAVEKHVTRAVKALSAHRATIEHAMPPAGAMSVECRA</sequence>
<feature type="compositionally biased region" description="Basic and acidic residues" evidence="5">
    <location>
        <begin position="7"/>
        <end position="30"/>
    </location>
</feature>
<dbReference type="RefSeq" id="WP_343887596.1">
    <property type="nucleotide sequence ID" value="NZ_BAAAEH010000005.1"/>
</dbReference>
<dbReference type="InterPro" id="IPR036388">
    <property type="entry name" value="WH-like_DNA-bd_sf"/>
</dbReference>
<dbReference type="PANTHER" id="PTHR43133:SF63">
    <property type="entry name" value="RNA POLYMERASE SIGMA FACTOR FECI-RELATED"/>
    <property type="match status" value="1"/>
</dbReference>
<dbReference type="InterPro" id="IPR039425">
    <property type="entry name" value="RNA_pol_sigma-70-like"/>
</dbReference>
<evidence type="ECO:0000313" key="8">
    <source>
        <dbReference type="Proteomes" id="UP001419910"/>
    </source>
</evidence>
<evidence type="ECO:0000256" key="5">
    <source>
        <dbReference type="SAM" id="MobiDB-lite"/>
    </source>
</evidence>
<evidence type="ECO:0000256" key="4">
    <source>
        <dbReference type="ARBA" id="ARBA00023163"/>
    </source>
</evidence>
<gene>
    <name evidence="7" type="ORF">ABC974_00135</name>
</gene>
<feature type="region of interest" description="Disordered" evidence="5">
    <location>
        <begin position="1"/>
        <end position="30"/>
    </location>
</feature>
<dbReference type="InterPro" id="IPR013325">
    <property type="entry name" value="RNA_pol_sigma_r2"/>
</dbReference>
<keyword evidence="8" id="KW-1185">Reference proteome</keyword>
<comment type="caution">
    <text evidence="7">The sequence shown here is derived from an EMBL/GenBank/DDBJ whole genome shotgun (WGS) entry which is preliminary data.</text>
</comment>
<feature type="domain" description="RNA polymerase sigma factor 70 region 4 type 2" evidence="6">
    <location>
        <begin position="219"/>
        <end position="268"/>
    </location>
</feature>
<dbReference type="EMBL" id="JBDIME010000001">
    <property type="protein sequence ID" value="MEN2788023.1"/>
    <property type="molecule type" value="Genomic_DNA"/>
</dbReference>
<dbReference type="SUPFAM" id="SSF88946">
    <property type="entry name" value="Sigma2 domain of RNA polymerase sigma factors"/>
    <property type="match status" value="1"/>
</dbReference>
<keyword evidence="3" id="KW-0731">Sigma factor</keyword>
<accession>A0ABU9XWU2</accession>
<dbReference type="Gene3D" id="1.10.1740.10">
    <property type="match status" value="1"/>
</dbReference>
<dbReference type="InterPro" id="IPR013324">
    <property type="entry name" value="RNA_pol_sigma_r3/r4-like"/>
</dbReference>
<reference evidence="7 8" key="1">
    <citation type="submission" date="2024-05" db="EMBL/GenBank/DDBJ databases">
        <authorList>
            <person name="Liu Q."/>
            <person name="Xin Y.-H."/>
        </authorList>
    </citation>
    <scope>NUCLEOTIDE SEQUENCE [LARGE SCALE GENOMIC DNA]</scope>
    <source>
        <strain evidence="7 8">CGMCC 1.10181</strain>
    </source>
</reference>
<evidence type="ECO:0000256" key="2">
    <source>
        <dbReference type="ARBA" id="ARBA00023015"/>
    </source>
</evidence>
<dbReference type="InterPro" id="IPR014284">
    <property type="entry name" value="RNA_pol_sigma-70_dom"/>
</dbReference>
<dbReference type="Pfam" id="PF08281">
    <property type="entry name" value="Sigma70_r4_2"/>
    <property type="match status" value="1"/>
</dbReference>
<proteinExistence type="inferred from homology"/>
<dbReference type="NCBIfam" id="TIGR02937">
    <property type="entry name" value="sigma70-ECF"/>
    <property type="match status" value="1"/>
</dbReference>
<evidence type="ECO:0000313" key="7">
    <source>
        <dbReference type="EMBL" id="MEN2788023.1"/>
    </source>
</evidence>
<keyword evidence="2" id="KW-0805">Transcription regulation</keyword>
<evidence type="ECO:0000256" key="1">
    <source>
        <dbReference type="ARBA" id="ARBA00010641"/>
    </source>
</evidence>
<dbReference type="Proteomes" id="UP001419910">
    <property type="component" value="Unassembled WGS sequence"/>
</dbReference>
<organism evidence="7 8">
    <name type="scientific">Sphingomonas oligophenolica</name>
    <dbReference type="NCBI Taxonomy" id="301154"/>
    <lineage>
        <taxon>Bacteria</taxon>
        <taxon>Pseudomonadati</taxon>
        <taxon>Pseudomonadota</taxon>
        <taxon>Alphaproteobacteria</taxon>
        <taxon>Sphingomonadales</taxon>
        <taxon>Sphingomonadaceae</taxon>
        <taxon>Sphingomonas</taxon>
    </lineage>
</organism>
<name>A0ABU9XWU2_9SPHN</name>
<comment type="similarity">
    <text evidence="1">Belongs to the sigma-70 factor family. ECF subfamily.</text>
</comment>
<protein>
    <submittedName>
        <fullName evidence="7">RNA polymerase sigma factor</fullName>
    </submittedName>
</protein>
<dbReference type="Gene3D" id="1.10.10.10">
    <property type="entry name" value="Winged helix-like DNA-binding domain superfamily/Winged helix DNA-binding domain"/>
    <property type="match status" value="1"/>
</dbReference>
<dbReference type="PANTHER" id="PTHR43133">
    <property type="entry name" value="RNA POLYMERASE ECF-TYPE SIGMA FACTO"/>
    <property type="match status" value="1"/>
</dbReference>
<evidence type="ECO:0000259" key="6">
    <source>
        <dbReference type="Pfam" id="PF08281"/>
    </source>
</evidence>
<dbReference type="InterPro" id="IPR013249">
    <property type="entry name" value="RNA_pol_sigma70_r4_t2"/>
</dbReference>
<keyword evidence="4" id="KW-0804">Transcription</keyword>
<dbReference type="SUPFAM" id="SSF88659">
    <property type="entry name" value="Sigma3 and sigma4 domains of RNA polymerase sigma factors"/>
    <property type="match status" value="1"/>
</dbReference>
<evidence type="ECO:0000256" key="3">
    <source>
        <dbReference type="ARBA" id="ARBA00023082"/>
    </source>
</evidence>